<dbReference type="AlphaFoldDB" id="A0A8Y1"/>
<proteinExistence type="predicted"/>
<name>A0A8Y1_IPOTF</name>
<reference evidence="1" key="1">
    <citation type="journal article" date="2007" name="Sex. Plant Reprod.">
        <title>Physical size of the S locus region defined by genetic recombination and genome sequencing in Ipomoea trifida, Convolvulaceae.</title>
        <authorList>
            <person name="Rahman M.H."/>
            <person name="Tsuchiya T."/>
            <person name="Suwabe K."/>
            <person name="Kohori J."/>
            <person name="Tomita R.N."/>
            <person name="Kagaya Y."/>
            <person name="Kobayashi I."/>
            <person name="Kakeda K."/>
            <person name="Kowyama Y."/>
        </authorList>
    </citation>
    <scope>NUCLEOTIDE SEQUENCE</scope>
</reference>
<dbReference type="EMBL" id="AB263748">
    <property type="protein sequence ID" value="BAF36286.1"/>
    <property type="molecule type" value="Genomic_DNA"/>
</dbReference>
<accession>A0A8Y1</accession>
<organism evidence="1">
    <name type="scientific">Ipomoea trifida</name>
    <name type="common">Morning glory</name>
    <dbReference type="NCBI Taxonomy" id="35884"/>
    <lineage>
        <taxon>Eukaryota</taxon>
        <taxon>Viridiplantae</taxon>
        <taxon>Streptophyta</taxon>
        <taxon>Embryophyta</taxon>
        <taxon>Tracheophyta</taxon>
        <taxon>Spermatophyta</taxon>
        <taxon>Magnoliopsida</taxon>
        <taxon>eudicotyledons</taxon>
        <taxon>Gunneridae</taxon>
        <taxon>Pentapetalae</taxon>
        <taxon>asterids</taxon>
        <taxon>lamiids</taxon>
        <taxon>Solanales</taxon>
        <taxon>Convolvulaceae</taxon>
        <taxon>Ipomoeeae</taxon>
        <taxon>Ipomoea</taxon>
    </lineage>
</organism>
<sequence>MILRLADCRLRSEVADGRLIRIIIFPLADAIHYQNNDVVSFWRHMDQNFHVHLNLLRFYSPMHVQNACEISEYEIDPKELDFINSGTFCIASWRGTQVAVKRFGEALFMGE</sequence>
<evidence type="ECO:0000313" key="1">
    <source>
        <dbReference type="EMBL" id="BAF36286.1"/>
    </source>
</evidence>
<protein>
    <submittedName>
        <fullName evidence="1">Uncharacterized protein</fullName>
    </submittedName>
</protein>